<dbReference type="GeneID" id="63726067"/>
<dbReference type="VEuPathDB" id="FungiDB:ASPVEDRAFT_32070"/>
<sequence length="210" mass="21939">MGSTSDPEGASLALNPRLAIIDSSLQIVFRIQSYRPTVCGTSRAQSQISRNLPKARGQRSVGLWRIANPDTATSKDAGAGSVSGSPFPGSFPWLIASKPRAAPTADVQNSSALPRVSALAQAAAAQGLHSVFKPSEEIITLAFSRTREKVKECVQSTMGVIPLLGCPPGFGRKELMGATATSALSPLSSIHLIDCSHFIRGLLCDSPPSG</sequence>
<keyword evidence="2" id="KW-1185">Reference proteome</keyword>
<dbReference type="AlphaFoldDB" id="A0A1L9PW73"/>
<reference evidence="2" key="1">
    <citation type="journal article" date="2017" name="Genome Biol.">
        <title>Comparative genomics reveals high biological diversity and specific adaptations in the industrially and medically important fungal genus Aspergillus.</title>
        <authorList>
            <person name="de Vries R.P."/>
            <person name="Riley R."/>
            <person name="Wiebenga A."/>
            <person name="Aguilar-Osorio G."/>
            <person name="Amillis S."/>
            <person name="Uchima C.A."/>
            <person name="Anderluh G."/>
            <person name="Asadollahi M."/>
            <person name="Askin M."/>
            <person name="Barry K."/>
            <person name="Battaglia E."/>
            <person name="Bayram O."/>
            <person name="Benocci T."/>
            <person name="Braus-Stromeyer S.A."/>
            <person name="Caldana C."/>
            <person name="Canovas D."/>
            <person name="Cerqueira G.C."/>
            <person name="Chen F."/>
            <person name="Chen W."/>
            <person name="Choi C."/>
            <person name="Clum A."/>
            <person name="Dos Santos R.A."/>
            <person name="Damasio A.R."/>
            <person name="Diallinas G."/>
            <person name="Emri T."/>
            <person name="Fekete E."/>
            <person name="Flipphi M."/>
            <person name="Freyberg S."/>
            <person name="Gallo A."/>
            <person name="Gournas C."/>
            <person name="Habgood R."/>
            <person name="Hainaut M."/>
            <person name="Harispe M.L."/>
            <person name="Henrissat B."/>
            <person name="Hilden K.S."/>
            <person name="Hope R."/>
            <person name="Hossain A."/>
            <person name="Karabika E."/>
            <person name="Karaffa L."/>
            <person name="Karanyi Z."/>
            <person name="Krasevec N."/>
            <person name="Kuo A."/>
            <person name="Kusch H."/>
            <person name="LaButti K."/>
            <person name="Lagendijk E.L."/>
            <person name="Lapidus A."/>
            <person name="Levasseur A."/>
            <person name="Lindquist E."/>
            <person name="Lipzen A."/>
            <person name="Logrieco A.F."/>
            <person name="MacCabe A."/>
            <person name="Maekelae M.R."/>
            <person name="Malavazi I."/>
            <person name="Melin P."/>
            <person name="Meyer V."/>
            <person name="Mielnichuk N."/>
            <person name="Miskei M."/>
            <person name="Molnar A.P."/>
            <person name="Mule G."/>
            <person name="Ngan C.Y."/>
            <person name="Orejas M."/>
            <person name="Orosz E."/>
            <person name="Ouedraogo J.P."/>
            <person name="Overkamp K.M."/>
            <person name="Park H.-S."/>
            <person name="Perrone G."/>
            <person name="Piumi F."/>
            <person name="Punt P.J."/>
            <person name="Ram A.F."/>
            <person name="Ramon A."/>
            <person name="Rauscher S."/>
            <person name="Record E."/>
            <person name="Riano-Pachon D.M."/>
            <person name="Robert V."/>
            <person name="Roehrig J."/>
            <person name="Ruller R."/>
            <person name="Salamov A."/>
            <person name="Salih N.S."/>
            <person name="Samson R.A."/>
            <person name="Sandor E."/>
            <person name="Sanguinetti M."/>
            <person name="Schuetze T."/>
            <person name="Sepcic K."/>
            <person name="Shelest E."/>
            <person name="Sherlock G."/>
            <person name="Sophianopoulou V."/>
            <person name="Squina F.M."/>
            <person name="Sun H."/>
            <person name="Susca A."/>
            <person name="Todd R.B."/>
            <person name="Tsang A."/>
            <person name="Unkles S.E."/>
            <person name="van de Wiele N."/>
            <person name="van Rossen-Uffink D."/>
            <person name="Oliveira J.V."/>
            <person name="Vesth T.C."/>
            <person name="Visser J."/>
            <person name="Yu J.-H."/>
            <person name="Zhou M."/>
            <person name="Andersen M.R."/>
            <person name="Archer D.B."/>
            <person name="Baker S.E."/>
            <person name="Benoit I."/>
            <person name="Brakhage A.A."/>
            <person name="Braus G.H."/>
            <person name="Fischer R."/>
            <person name="Frisvad J.C."/>
            <person name="Goldman G.H."/>
            <person name="Houbraken J."/>
            <person name="Oakley B."/>
            <person name="Pocsi I."/>
            <person name="Scazzocchio C."/>
            <person name="Seiboth B."/>
            <person name="vanKuyk P.A."/>
            <person name="Wortman J."/>
            <person name="Dyer P.S."/>
            <person name="Grigoriev I.V."/>
        </authorList>
    </citation>
    <scope>NUCLEOTIDE SEQUENCE [LARGE SCALE GENOMIC DNA]</scope>
    <source>
        <strain evidence="2">CBS 583.65</strain>
    </source>
</reference>
<protein>
    <submittedName>
        <fullName evidence="1">Uncharacterized protein</fullName>
    </submittedName>
</protein>
<dbReference type="Proteomes" id="UP000184073">
    <property type="component" value="Unassembled WGS sequence"/>
</dbReference>
<name>A0A1L9PW73_ASPVE</name>
<proteinExistence type="predicted"/>
<dbReference type="RefSeq" id="XP_040671475.1">
    <property type="nucleotide sequence ID" value="XM_040810556.1"/>
</dbReference>
<organism evidence="1 2">
    <name type="scientific">Aspergillus versicolor CBS 583.65</name>
    <dbReference type="NCBI Taxonomy" id="1036611"/>
    <lineage>
        <taxon>Eukaryota</taxon>
        <taxon>Fungi</taxon>
        <taxon>Dikarya</taxon>
        <taxon>Ascomycota</taxon>
        <taxon>Pezizomycotina</taxon>
        <taxon>Eurotiomycetes</taxon>
        <taxon>Eurotiomycetidae</taxon>
        <taxon>Eurotiales</taxon>
        <taxon>Aspergillaceae</taxon>
        <taxon>Aspergillus</taxon>
        <taxon>Aspergillus subgen. Nidulantes</taxon>
    </lineage>
</organism>
<gene>
    <name evidence="1" type="ORF">ASPVEDRAFT_32070</name>
</gene>
<accession>A0A1L9PW73</accession>
<evidence type="ECO:0000313" key="2">
    <source>
        <dbReference type="Proteomes" id="UP000184073"/>
    </source>
</evidence>
<evidence type="ECO:0000313" key="1">
    <source>
        <dbReference type="EMBL" id="OJJ05713.1"/>
    </source>
</evidence>
<dbReference type="EMBL" id="KV878133">
    <property type="protein sequence ID" value="OJJ05713.1"/>
    <property type="molecule type" value="Genomic_DNA"/>
</dbReference>